<comment type="subcellular location">
    <subcellularLocation>
        <location evidence="1 9">Nucleus</location>
    </subcellularLocation>
</comment>
<evidence type="ECO:0000256" key="2">
    <source>
        <dbReference type="ARBA" id="ARBA00009259"/>
    </source>
</evidence>
<evidence type="ECO:0000256" key="10">
    <source>
        <dbReference type="SAM" id="MobiDB-lite"/>
    </source>
</evidence>
<dbReference type="GO" id="GO:0016592">
    <property type="term" value="C:mediator complex"/>
    <property type="evidence" value="ECO:0007669"/>
    <property type="project" value="InterPro"/>
</dbReference>
<dbReference type="Proteomes" id="UP000018144">
    <property type="component" value="Unassembled WGS sequence"/>
</dbReference>
<evidence type="ECO:0000256" key="1">
    <source>
        <dbReference type="ARBA" id="ARBA00004123"/>
    </source>
</evidence>
<keyword evidence="12" id="KW-1185">Reference proteome</keyword>
<gene>
    <name evidence="9" type="primary">MED19</name>
    <name evidence="11" type="ORF">PCON_01709</name>
</gene>
<dbReference type="GO" id="GO:0003712">
    <property type="term" value="F:transcription coregulator activity"/>
    <property type="evidence" value="ECO:0007669"/>
    <property type="project" value="InterPro"/>
</dbReference>
<dbReference type="OrthoDB" id="2160599at2759"/>
<feature type="region of interest" description="Disordered" evidence="10">
    <location>
        <begin position="1"/>
        <end position="120"/>
    </location>
</feature>
<sequence length="392" mass="43426">MTTYNPSQSQKNNSPPAPLDQPTPQSPSTYMFNGHGSSMDNNSYSQSIPDSLTPRPIQTATPISNPAAPNSAHEDSFMDDYVDSNPLKRRRTDGSFDAERRPAPPNRPSARNGSDRASPSMQQIQELISNPSCPPYRLVCSQSHEKAYPDPEENLLQLYNLNAVVDKVARYDPVTNRKNKLRKSYKGFIGGISGRHEVVAKPSKPDQQFFDNTDLVENKLQWLSFYPEDEWRNQCVLGKELSRGLDLGKLKRGLSGITKGDIPGFDASVLGLEDEPPKKRVDTARPSPAVGTPHQMNGSTPGAASNVSASGGANGTLNRPKRLEKRRLYGDKHYEGYAELDDEGDDSGWDAERKKKKKRKKAGPDECRRPMLIPLSMEWLSTRSTVTVSRAA</sequence>
<dbReference type="AlphaFoldDB" id="U4LAQ9"/>
<evidence type="ECO:0000313" key="11">
    <source>
        <dbReference type="EMBL" id="CCX15434.1"/>
    </source>
</evidence>
<evidence type="ECO:0000256" key="7">
    <source>
        <dbReference type="ARBA" id="ARBA00023242"/>
    </source>
</evidence>
<accession>U4LAQ9</accession>
<keyword evidence="5 9" id="KW-0010">Activator</keyword>
<evidence type="ECO:0000256" key="9">
    <source>
        <dbReference type="RuleBase" id="RU364151"/>
    </source>
</evidence>
<feature type="compositionally biased region" description="Polar residues" evidence="10">
    <location>
        <begin position="1"/>
        <end position="14"/>
    </location>
</feature>
<dbReference type="eggNOG" id="ENOG502QXG3">
    <property type="taxonomic scope" value="Eukaryota"/>
</dbReference>
<dbReference type="STRING" id="1076935.U4LAQ9"/>
<dbReference type="PANTHER" id="PTHR28270">
    <property type="entry name" value="MEDIATOR OF RNA POLYMERASE II TRANSCRIPTION SUBUNIT 19"/>
    <property type="match status" value="1"/>
</dbReference>
<evidence type="ECO:0000313" key="12">
    <source>
        <dbReference type="Proteomes" id="UP000018144"/>
    </source>
</evidence>
<feature type="region of interest" description="Disordered" evidence="10">
    <location>
        <begin position="265"/>
        <end position="369"/>
    </location>
</feature>
<dbReference type="EMBL" id="HF936168">
    <property type="protein sequence ID" value="CCX15434.1"/>
    <property type="molecule type" value="Genomic_DNA"/>
</dbReference>
<reference evidence="11 12" key="1">
    <citation type="journal article" date="2013" name="PLoS Genet.">
        <title>The genome and development-dependent transcriptomes of Pyronema confluens: a window into fungal evolution.</title>
        <authorList>
            <person name="Traeger S."/>
            <person name="Altegoer F."/>
            <person name="Freitag M."/>
            <person name="Gabaldon T."/>
            <person name="Kempken F."/>
            <person name="Kumar A."/>
            <person name="Marcet-Houben M."/>
            <person name="Poggeler S."/>
            <person name="Stajich J.E."/>
            <person name="Nowrousian M."/>
        </authorList>
    </citation>
    <scope>NUCLEOTIDE SEQUENCE [LARGE SCALE GENOMIC DNA]</scope>
    <source>
        <strain evidence="12">CBS 100304</strain>
        <tissue evidence="11">Vegetative mycelium</tissue>
    </source>
</reference>
<evidence type="ECO:0000256" key="5">
    <source>
        <dbReference type="ARBA" id="ARBA00023159"/>
    </source>
</evidence>
<feature type="compositionally biased region" description="Acidic residues" evidence="10">
    <location>
        <begin position="338"/>
        <end position="349"/>
    </location>
</feature>
<dbReference type="OMA" id="TSAFHLC"/>
<feature type="compositionally biased region" description="Low complexity" evidence="10">
    <location>
        <begin position="302"/>
        <end position="311"/>
    </location>
</feature>
<dbReference type="GO" id="GO:0006357">
    <property type="term" value="P:regulation of transcription by RNA polymerase II"/>
    <property type="evidence" value="ECO:0007669"/>
    <property type="project" value="InterPro"/>
</dbReference>
<protein>
    <recommendedName>
        <fullName evidence="3 9">Mediator of RNA polymerase II transcription subunit 19</fullName>
    </recommendedName>
    <alternativeName>
        <fullName evidence="8 9">Mediator complex subunit 19</fullName>
    </alternativeName>
</protein>
<comment type="subunit">
    <text evidence="9">Component of the Mediator complex.</text>
</comment>
<keyword evidence="7 9" id="KW-0539">Nucleus</keyword>
<comment type="similarity">
    <text evidence="2 9">Belongs to the Mediator complex subunit 19 family.</text>
</comment>
<comment type="function">
    <text evidence="9">Component of the Mediator complex, a coactivator involved in the regulated transcription of nearly all RNA polymerase II-dependent genes. Mediator functions as a bridge to convey information from gene-specific regulatory proteins to the basal RNA polymerase II transcription machinery. Mediator is recruited to promoters by direct interactions with regulatory proteins and serves as a scaffold for the assembly of a functional preinitiation complex with RNA polymerase II and the general transcription factors.</text>
</comment>
<dbReference type="Pfam" id="PF08633">
    <property type="entry name" value="Rox3"/>
    <property type="match status" value="1"/>
</dbReference>
<evidence type="ECO:0000256" key="8">
    <source>
        <dbReference type="ARBA" id="ARBA00032018"/>
    </source>
</evidence>
<name>U4LAQ9_PYROM</name>
<dbReference type="InterPro" id="IPR013942">
    <property type="entry name" value="Mediator_Med19_fun"/>
</dbReference>
<feature type="compositionally biased region" description="Basic and acidic residues" evidence="10">
    <location>
        <begin position="92"/>
        <end position="102"/>
    </location>
</feature>
<evidence type="ECO:0000256" key="6">
    <source>
        <dbReference type="ARBA" id="ARBA00023163"/>
    </source>
</evidence>
<feature type="compositionally biased region" description="Basic and acidic residues" evidence="10">
    <location>
        <begin position="326"/>
        <end position="336"/>
    </location>
</feature>
<feature type="compositionally biased region" description="Polar residues" evidence="10">
    <location>
        <begin position="26"/>
        <end position="68"/>
    </location>
</feature>
<keyword evidence="6 9" id="KW-0804">Transcription</keyword>
<feature type="compositionally biased region" description="Pro residues" evidence="10">
    <location>
        <begin position="15"/>
        <end position="25"/>
    </location>
</feature>
<keyword evidence="4 9" id="KW-0805">Transcription regulation</keyword>
<evidence type="ECO:0000256" key="3">
    <source>
        <dbReference type="ARBA" id="ARBA00019615"/>
    </source>
</evidence>
<dbReference type="GO" id="GO:0070847">
    <property type="term" value="C:core mediator complex"/>
    <property type="evidence" value="ECO:0007669"/>
    <property type="project" value="TreeGrafter"/>
</dbReference>
<dbReference type="PANTHER" id="PTHR28270:SF1">
    <property type="entry name" value="MEDIATOR OF RNA POLYMERASE II TRANSCRIPTION SUBUNIT 19"/>
    <property type="match status" value="1"/>
</dbReference>
<proteinExistence type="inferred from homology"/>
<organism evidence="11 12">
    <name type="scientific">Pyronema omphalodes (strain CBS 100304)</name>
    <name type="common">Pyronema confluens</name>
    <dbReference type="NCBI Taxonomy" id="1076935"/>
    <lineage>
        <taxon>Eukaryota</taxon>
        <taxon>Fungi</taxon>
        <taxon>Dikarya</taxon>
        <taxon>Ascomycota</taxon>
        <taxon>Pezizomycotina</taxon>
        <taxon>Pezizomycetes</taxon>
        <taxon>Pezizales</taxon>
        <taxon>Pyronemataceae</taxon>
        <taxon>Pyronema</taxon>
    </lineage>
</organism>
<evidence type="ECO:0000256" key="4">
    <source>
        <dbReference type="ARBA" id="ARBA00023015"/>
    </source>
</evidence>